<dbReference type="Proteomes" id="UP000823201">
    <property type="component" value="Unassembled WGS sequence"/>
</dbReference>
<dbReference type="RefSeq" id="WP_205005742.1">
    <property type="nucleotide sequence ID" value="NZ_CBCRXA010000004.1"/>
</dbReference>
<protein>
    <submittedName>
        <fullName evidence="3">Prepilin-type N-terminal cleavage/methylation domain-containing protein</fullName>
    </submittedName>
</protein>
<evidence type="ECO:0000256" key="2">
    <source>
        <dbReference type="ARBA" id="ARBA00023287"/>
    </source>
</evidence>
<dbReference type="InterPro" id="IPR012902">
    <property type="entry name" value="N_methyl_site"/>
</dbReference>
<evidence type="ECO:0000313" key="4">
    <source>
        <dbReference type="Proteomes" id="UP000823201"/>
    </source>
</evidence>
<accession>A0ABS2Q6J1</accession>
<keyword evidence="4" id="KW-1185">Reference proteome</keyword>
<gene>
    <name evidence="3" type="ORF">JOC27_000847</name>
</gene>
<organism evidence="3 4">
    <name type="scientific">Sporolactobacillus spathodeae</name>
    <dbReference type="NCBI Taxonomy" id="1465502"/>
    <lineage>
        <taxon>Bacteria</taxon>
        <taxon>Bacillati</taxon>
        <taxon>Bacillota</taxon>
        <taxon>Bacilli</taxon>
        <taxon>Bacillales</taxon>
        <taxon>Sporolactobacillaceae</taxon>
        <taxon>Sporolactobacillus</taxon>
    </lineage>
</organism>
<dbReference type="Pfam" id="PF07963">
    <property type="entry name" value="N_methyl"/>
    <property type="match status" value="1"/>
</dbReference>
<dbReference type="EMBL" id="JAFBEV010000005">
    <property type="protein sequence ID" value="MBM7657404.1"/>
    <property type="molecule type" value="Genomic_DNA"/>
</dbReference>
<comment type="subcellular location">
    <subcellularLocation>
        <location evidence="1">Cell surface</location>
    </subcellularLocation>
</comment>
<dbReference type="PROSITE" id="PS00409">
    <property type="entry name" value="PROKAR_NTER_METHYL"/>
    <property type="match status" value="1"/>
</dbReference>
<evidence type="ECO:0000256" key="1">
    <source>
        <dbReference type="ARBA" id="ARBA00004241"/>
    </source>
</evidence>
<comment type="caution">
    <text evidence="3">The sequence shown here is derived from an EMBL/GenBank/DDBJ whole genome shotgun (WGS) entry which is preliminary data.</text>
</comment>
<proteinExistence type="predicted"/>
<dbReference type="NCBIfam" id="TIGR02532">
    <property type="entry name" value="IV_pilin_GFxxxE"/>
    <property type="match status" value="1"/>
</dbReference>
<keyword evidence="2" id="KW-0178">Competence</keyword>
<evidence type="ECO:0000313" key="3">
    <source>
        <dbReference type="EMBL" id="MBM7657404.1"/>
    </source>
</evidence>
<reference evidence="3 4" key="1">
    <citation type="submission" date="2021-01" db="EMBL/GenBank/DDBJ databases">
        <title>Genomic Encyclopedia of Type Strains, Phase IV (KMG-IV): sequencing the most valuable type-strain genomes for metagenomic binning, comparative biology and taxonomic classification.</title>
        <authorList>
            <person name="Goeker M."/>
        </authorList>
    </citation>
    <scope>NUCLEOTIDE SEQUENCE [LARGE SCALE GENOMIC DNA]</scope>
    <source>
        <strain evidence="3 4">DSM 100968</strain>
    </source>
</reference>
<sequence>MDHGKNKGFTLVEVLAAITLLSLVIVAFSLSLVQAQQVVTNNGLRQTAMQIAQKEIAKAAKNQLDMSQLTEVATENKPEQSIDGYNCLFDSDASTSQNGGTYKVYLYLKSDEDSGSSSNDSSLVTEVSPMVVQVYYSPENYVEVYNTLNQ</sequence>
<name>A0ABS2Q6J1_9BACL</name>